<reference evidence="1" key="2">
    <citation type="submission" date="2022-11" db="EMBL/GenBank/DDBJ databases">
        <title>Draft genome sequence of Sellimonas catena strain 18CBH55.</title>
        <authorList>
            <person name="Atsushi H."/>
            <person name="Moriya O."/>
            <person name="Mitsuo S."/>
        </authorList>
    </citation>
    <scope>NUCLEOTIDE SEQUENCE</scope>
    <source>
        <strain evidence="1">18CBH55</strain>
    </source>
</reference>
<dbReference type="SUPFAM" id="SSF46689">
    <property type="entry name" value="Homeodomain-like"/>
    <property type="match status" value="1"/>
</dbReference>
<name>A0A9W6CD38_9FIRM</name>
<accession>A0A9W6CD38</accession>
<sequence>MPPKKRITKELILQKAFEIIHEEGIESLNARYLAKQLNCSTMPIFQSFQDMNELKAEVKLRIDEYYTEFINQYIDKADYLFTISFAYINFARKERNFFGALFVNPLLGSRTVQEVIDSPWNRETIECTAEQFKISIQESEGLYRDVRFYAHGIATQLYGGNMRFSEEEIQTLLRNVMEKFLKGEARI</sequence>
<dbReference type="EMBL" id="BSCH01000005">
    <property type="protein sequence ID" value="GLG89575.1"/>
    <property type="molecule type" value="Genomic_DNA"/>
</dbReference>
<proteinExistence type="predicted"/>
<evidence type="ECO:0000313" key="2">
    <source>
        <dbReference type="Proteomes" id="UP001145094"/>
    </source>
</evidence>
<dbReference type="InterPro" id="IPR009057">
    <property type="entry name" value="Homeodomain-like_sf"/>
</dbReference>
<comment type="caution">
    <text evidence="1">The sequence shown here is derived from an EMBL/GenBank/DDBJ whole genome shotgun (WGS) entry which is preliminary data.</text>
</comment>
<evidence type="ECO:0000313" key="1">
    <source>
        <dbReference type="EMBL" id="GLG89575.1"/>
    </source>
</evidence>
<reference evidence="1" key="3">
    <citation type="journal article" date="2023" name="Int. J. Syst. Evol. Microbiol.">
        <title>Sellimonas catena sp. nov., isolated from human faeces.</title>
        <authorList>
            <person name="Hisatomi A."/>
            <person name="Ohkuma M."/>
            <person name="Sakamoto M."/>
        </authorList>
    </citation>
    <scope>NUCLEOTIDE SEQUENCE</scope>
    <source>
        <strain evidence="1">18CBH55</strain>
    </source>
</reference>
<protein>
    <submittedName>
        <fullName evidence="1">TetR family transcriptional regulator</fullName>
    </submittedName>
</protein>
<dbReference type="Proteomes" id="UP001145094">
    <property type="component" value="Unassembled WGS sequence"/>
</dbReference>
<dbReference type="RefSeq" id="WP_281844667.1">
    <property type="nucleotide sequence ID" value="NZ_BSCH01000005.1"/>
</dbReference>
<gene>
    <name evidence="1" type="ORF">Selli2_10020</name>
</gene>
<reference evidence="1" key="1">
    <citation type="submission" date="2022-11" db="EMBL/GenBank/DDBJ databases">
        <title>Draft genome sequence of Sellimonas catena strain 18CBH55.</title>
        <authorList>
            <person name="Hisatomi A."/>
            <person name="Ohkuma M."/>
            <person name="Sakamoto M."/>
        </authorList>
    </citation>
    <scope>NUCLEOTIDE SEQUENCE</scope>
    <source>
        <strain evidence="1">18CBH55</strain>
    </source>
</reference>
<dbReference type="Gene3D" id="1.10.357.10">
    <property type="entry name" value="Tetracycline Repressor, domain 2"/>
    <property type="match status" value="1"/>
</dbReference>
<dbReference type="AlphaFoldDB" id="A0A9W6CD38"/>
<organism evidence="1 2">
    <name type="scientific">Sellimonas catena</name>
    <dbReference type="NCBI Taxonomy" id="2994035"/>
    <lineage>
        <taxon>Bacteria</taxon>
        <taxon>Bacillati</taxon>
        <taxon>Bacillota</taxon>
        <taxon>Clostridia</taxon>
        <taxon>Lachnospirales</taxon>
        <taxon>Lachnospiraceae</taxon>
        <taxon>Sellimonas</taxon>
    </lineage>
</organism>